<protein>
    <submittedName>
        <fullName evidence="2">Unnamed protein product</fullName>
    </submittedName>
</protein>
<evidence type="ECO:0000256" key="1">
    <source>
        <dbReference type="SAM" id="Phobius"/>
    </source>
</evidence>
<accession>A0A9W6Y6Y4</accession>
<evidence type="ECO:0000313" key="3">
    <source>
        <dbReference type="Proteomes" id="UP001165121"/>
    </source>
</evidence>
<proteinExistence type="predicted"/>
<keyword evidence="1" id="KW-0812">Transmembrane</keyword>
<dbReference type="AlphaFoldDB" id="A0A9W6Y6Y4"/>
<comment type="caution">
    <text evidence="2">The sequence shown here is derived from an EMBL/GenBank/DDBJ whole genome shotgun (WGS) entry which is preliminary data.</text>
</comment>
<keyword evidence="1" id="KW-0472">Membrane</keyword>
<evidence type="ECO:0000313" key="2">
    <source>
        <dbReference type="EMBL" id="GMF57792.1"/>
    </source>
</evidence>
<organism evidence="2 3">
    <name type="scientific">Phytophthora fragariaefolia</name>
    <dbReference type="NCBI Taxonomy" id="1490495"/>
    <lineage>
        <taxon>Eukaryota</taxon>
        <taxon>Sar</taxon>
        <taxon>Stramenopiles</taxon>
        <taxon>Oomycota</taxon>
        <taxon>Peronosporomycetes</taxon>
        <taxon>Peronosporales</taxon>
        <taxon>Peronosporaceae</taxon>
        <taxon>Phytophthora</taxon>
    </lineage>
</organism>
<name>A0A9W6Y6Y4_9STRA</name>
<dbReference type="EMBL" id="BSXT01004411">
    <property type="protein sequence ID" value="GMF57792.1"/>
    <property type="molecule type" value="Genomic_DNA"/>
</dbReference>
<sequence>MAVARSYAPAVPVAPSPPLAIVPAGSSPLLVVPVVPRQEASRAAATVSVQPSVPRGGDGERVTILLLELVPALVVAIVIIVPESVNSTNRSVFTLDPYVTTM</sequence>
<feature type="transmembrane region" description="Helical" evidence="1">
    <location>
        <begin position="62"/>
        <end position="81"/>
    </location>
</feature>
<gene>
    <name evidence="2" type="ORF">Pfra01_002474000</name>
</gene>
<keyword evidence="1" id="KW-1133">Transmembrane helix</keyword>
<dbReference type="Proteomes" id="UP001165121">
    <property type="component" value="Unassembled WGS sequence"/>
</dbReference>
<reference evidence="2" key="1">
    <citation type="submission" date="2023-04" db="EMBL/GenBank/DDBJ databases">
        <title>Phytophthora fragariaefolia NBRC 109709.</title>
        <authorList>
            <person name="Ichikawa N."/>
            <person name="Sato H."/>
            <person name="Tonouchi N."/>
        </authorList>
    </citation>
    <scope>NUCLEOTIDE SEQUENCE</scope>
    <source>
        <strain evidence="2">NBRC 109709</strain>
    </source>
</reference>
<keyword evidence="3" id="KW-1185">Reference proteome</keyword>